<keyword evidence="3" id="KW-1185">Reference proteome</keyword>
<organism evidence="2 3">
    <name type="scientific">Limnohabitans planktonicus II-D5</name>
    <dbReference type="NCBI Taxonomy" id="1293045"/>
    <lineage>
        <taxon>Bacteria</taxon>
        <taxon>Pseudomonadati</taxon>
        <taxon>Pseudomonadota</taxon>
        <taxon>Betaproteobacteria</taxon>
        <taxon>Burkholderiales</taxon>
        <taxon>Comamonadaceae</taxon>
        <taxon>Limnohabitans</taxon>
    </lineage>
</organism>
<proteinExistence type="predicted"/>
<dbReference type="InterPro" id="IPR004027">
    <property type="entry name" value="SEC_C_motif"/>
</dbReference>
<reference evidence="2" key="1">
    <citation type="submission" date="2017-04" db="EMBL/GenBank/DDBJ databases">
        <title>Unexpected and diverse lifestyles within the genus Limnohabitans.</title>
        <authorList>
            <person name="Kasalicky V."/>
            <person name="Mehrshad M."/>
            <person name="Andrei S.-A."/>
            <person name="Salcher M."/>
            <person name="Kratochvilova H."/>
            <person name="Simek K."/>
            <person name="Ghai R."/>
        </authorList>
    </citation>
    <scope>NUCLEOTIDE SEQUENCE [LARGE SCALE GENOMIC DNA]</scope>
    <source>
        <strain evidence="2">II-D5</strain>
    </source>
</reference>
<dbReference type="NCBIfam" id="TIGR02292">
    <property type="entry name" value="ygfB_yecA"/>
    <property type="match status" value="1"/>
</dbReference>
<dbReference type="InterPro" id="IPR011978">
    <property type="entry name" value="YgfB-like"/>
</dbReference>
<dbReference type="Pfam" id="PF02810">
    <property type="entry name" value="SEC-C"/>
    <property type="match status" value="1"/>
</dbReference>
<feature type="region of interest" description="Disordered" evidence="1">
    <location>
        <begin position="618"/>
        <end position="644"/>
    </location>
</feature>
<comment type="caution">
    <text evidence="2">The sequence shown here is derived from an EMBL/GenBank/DDBJ whole genome shotgun (WGS) entry which is preliminary data.</text>
</comment>
<dbReference type="Proteomes" id="UP000037507">
    <property type="component" value="Unassembled WGS sequence"/>
</dbReference>
<dbReference type="Pfam" id="PF03695">
    <property type="entry name" value="UPF0149"/>
    <property type="match status" value="1"/>
</dbReference>
<accession>A0A2T7UCR9</accession>
<dbReference type="RefSeq" id="WP_053175067.1">
    <property type="nucleotide sequence ID" value="NZ_LFYT02000013.1"/>
</dbReference>
<dbReference type="Gene3D" id="1.25.40.10">
    <property type="entry name" value="Tetratricopeptide repeat domain"/>
    <property type="match status" value="2"/>
</dbReference>
<dbReference type="SUPFAM" id="SSF48452">
    <property type="entry name" value="TPR-like"/>
    <property type="match status" value="1"/>
</dbReference>
<evidence type="ECO:0000313" key="2">
    <source>
        <dbReference type="EMBL" id="PVE42500.1"/>
    </source>
</evidence>
<dbReference type="InterPro" id="IPR011990">
    <property type="entry name" value="TPR-like_helical_dom_sf"/>
</dbReference>
<dbReference type="OrthoDB" id="9816539at2"/>
<name>A0A2T7UCR9_9BURK</name>
<dbReference type="SUPFAM" id="SSF103642">
    <property type="entry name" value="Sec-C motif"/>
    <property type="match status" value="1"/>
</dbReference>
<dbReference type="AlphaFoldDB" id="A0A2T7UCR9"/>
<gene>
    <name evidence="2" type="ORF">H663_011310</name>
</gene>
<evidence type="ECO:0008006" key="4">
    <source>
        <dbReference type="Google" id="ProtNLM"/>
    </source>
</evidence>
<evidence type="ECO:0000256" key="1">
    <source>
        <dbReference type="SAM" id="MobiDB-lite"/>
    </source>
</evidence>
<evidence type="ECO:0000313" key="3">
    <source>
        <dbReference type="Proteomes" id="UP000037507"/>
    </source>
</evidence>
<dbReference type="EMBL" id="LFYT02000013">
    <property type="protein sequence ID" value="PVE42500.1"/>
    <property type="molecule type" value="Genomic_DNA"/>
</dbReference>
<protein>
    <recommendedName>
        <fullName evidence="4">Zinc chelation protein SecC</fullName>
    </recommendedName>
</protein>
<dbReference type="Gene3D" id="3.10.450.50">
    <property type="match status" value="1"/>
</dbReference>
<sequence>MFQENLDNAIGRILGGESLNDFCDWFVQAQMSDLQPLNKSSTGADADVARSLRHVARQLWGQLPYPPNRWRARGLPKLERNAPCHCGSGRKFKQCCAEFEHMPFPLEPESLQVLALEAASPEWLTGDKLNEVPAWALGHAAMAWNDADEQDRTISLLGPLFADLKSQNERHEMAFDAFVDALQQQGQERERRDLIDHMTQHPNKALATAARTRLVSILADEGEMDKAWQLFQETSRFNPNDPQLWHLELNLLLSQGRQEEARLRAPLLAARARQAGMPDLAELLVGMAEEGIGFLRDAVFDEVDDPDEQSLIDLADAVPEQLDAKTLHSLYKVESSSQVEDGVRVDVARVEPVQKMADLNRRWQKTFAVGKPEMTWFNGDVDHLIEALPEALEFLQKHPYAWFSAEVLDDLLMTALALCDDESPTPVLDAAQRLADHAVAVLRSLAGDAQLHWSVPGHRPLLRCLAIALELAQMQIDEESALQCLTLGLALNPHDNHGWRTMLATLWMAQGDYQAALDLMDRYPQDMPPAEHRRALALFNLDRQSEAEAVLREAHSVYPRYFKALLPNVMDAPPSEDERGYVLGGDEAAWYFRQECRHLWVSTGALAWAQGLKLSSTKPAKVTKPAPPKKAAKKTASGSMGMDDVTPTFGSKQEKHLRKICSDYPRLHGFFQALAWSPQLIMPKAWLGTVMDMHDRMPNSRTEATANKALQDALEATMILYNHLQIQVIDHLSQATPELDSVLAVVGEDEGAAMSWAAGFVQASENAATAWARHGHKVMGVTGSFGRLRSLAARGEVLDVRAQLRDEHGKLDSLELSDQPAAWSDLQAALQDLWPVVRQARSAGMNKG</sequence>